<dbReference type="OrthoDB" id="9802240at2"/>
<evidence type="ECO:0000256" key="1">
    <source>
        <dbReference type="ARBA" id="ARBA00004418"/>
    </source>
</evidence>
<reference evidence="7 10" key="2">
    <citation type="submission" date="2018-11" db="EMBL/GenBank/DDBJ databases">
        <title>Sequencing Av. paragallinarum serogroups.</title>
        <authorList>
            <person name="Hellmuth J.E."/>
            <person name="Boucher C.E."/>
            <person name="Cason E.D."/>
        </authorList>
    </citation>
    <scope>NUCLEOTIDE SEQUENCE [LARGE SCALE GENOMIC DNA]</scope>
    <source>
        <strain evidence="7 10">SA-3</strain>
    </source>
</reference>
<comment type="subunit">
    <text evidence="5">The Tol-Pal system is composed of five core proteins: the inner membrane proteins TolA, TolQ and TolR, the periplasmic protein TolB and the outer membrane protein Pal. They form a network linking the inner and outer membranes and the peptidoglycan layer.</text>
</comment>
<organism evidence="7 10">
    <name type="scientific">Avibacterium paragallinarum</name>
    <name type="common">Haemophilus gallinarum</name>
    <dbReference type="NCBI Taxonomy" id="728"/>
    <lineage>
        <taxon>Bacteria</taxon>
        <taxon>Pseudomonadati</taxon>
        <taxon>Pseudomonadota</taxon>
        <taxon>Gammaproteobacteria</taxon>
        <taxon>Pasteurellales</taxon>
        <taxon>Pasteurellaceae</taxon>
        <taxon>Avibacterium</taxon>
    </lineage>
</organism>
<dbReference type="GO" id="GO:0042597">
    <property type="term" value="C:periplasmic space"/>
    <property type="evidence" value="ECO:0007669"/>
    <property type="project" value="UniProtKB-SubCell"/>
</dbReference>
<evidence type="ECO:0000256" key="2">
    <source>
        <dbReference type="ARBA" id="ARBA00009820"/>
    </source>
</evidence>
<dbReference type="Gene3D" id="2.120.10.30">
    <property type="entry name" value="TolB, C-terminal domain"/>
    <property type="match status" value="1"/>
</dbReference>
<dbReference type="HAMAP" id="MF_00671">
    <property type="entry name" value="TolB"/>
    <property type="match status" value="1"/>
</dbReference>
<feature type="domain" description="TolB N-terminal" evidence="6">
    <location>
        <begin position="29"/>
        <end position="127"/>
    </location>
</feature>
<comment type="function">
    <text evidence="5">Part of the Tol-Pal system, which plays a role in outer membrane invagination during cell division and is important for maintaining outer membrane integrity.</text>
</comment>
<dbReference type="PANTHER" id="PTHR36842:SF1">
    <property type="entry name" value="PROTEIN TOLB"/>
    <property type="match status" value="1"/>
</dbReference>
<keyword evidence="5" id="KW-0132">Cell division</keyword>
<reference evidence="8 9" key="1">
    <citation type="submission" date="2018-06" db="EMBL/GenBank/DDBJ databases">
        <authorList>
            <consortium name="Pathogen Informatics"/>
            <person name="Doyle S."/>
        </authorList>
    </citation>
    <scope>NUCLEOTIDE SEQUENCE [LARGE SCALE GENOMIC DNA]</scope>
    <source>
        <strain evidence="8 9">NCTC10926</strain>
    </source>
</reference>
<dbReference type="SUPFAM" id="SSF52964">
    <property type="entry name" value="TolB, N-terminal domain"/>
    <property type="match status" value="1"/>
</dbReference>
<dbReference type="GO" id="GO:0051301">
    <property type="term" value="P:cell division"/>
    <property type="evidence" value="ECO:0007669"/>
    <property type="project" value="UniProtKB-UniRule"/>
</dbReference>
<keyword evidence="3 5" id="KW-0732">Signal</keyword>
<sequence length="435" mass="46625" precursor="true">MKVIHKMTKFIMMAYLLLAKVAVANDEVRIVIDEGVDGARPIAVVPFKWNGVDSMPTDVADIISADLRNSGKFNPISVSKMPQLPTSASEVNPEAWSSLGIDAIVVGQVTPNSNGYSIAYQLVDTIGASGIAGAVLAQNQYAVPASAIRFGAHTVSDEVFEKLTGIRGAFRTKIAYIVQKNGGSKPYQVRVADYDGYNQFIVTQSSQPLMSPAWSPDGNKLAYVSFENRKSQLVVQDLLSGSRRVVASFKGHNGAPAFSPDGSKLAFASSKDGTLNIYVMDLASGQISQLTRSSGNNTEPSWSPDGQSIIFTSDRSGSPQVYQMSANGSEVIILSDGTRTYNGQISSDGNILIMISADHIMKKDLKTGETTMLSSTFLDETPSLSPNGTMIIYSSTQGLGKVLQLVSADGRFKARLPGSDGQVKFPAWSPYLHKN</sequence>
<protein>
    <recommendedName>
        <fullName evidence="5">Tol-Pal system protein TolB</fullName>
    </recommendedName>
</protein>
<evidence type="ECO:0000313" key="7">
    <source>
        <dbReference type="EMBL" id="RZN60931.1"/>
    </source>
</evidence>
<dbReference type="NCBIfam" id="TIGR02800">
    <property type="entry name" value="propeller_TolB"/>
    <property type="match status" value="1"/>
</dbReference>
<keyword evidence="5" id="KW-0131">Cell cycle</keyword>
<dbReference type="Proteomes" id="UP000254620">
    <property type="component" value="Unassembled WGS sequence"/>
</dbReference>
<dbReference type="STRING" id="728.VY92_11340"/>
<gene>
    <name evidence="5 7" type="primary">tolB</name>
    <name evidence="7" type="ORF">EIG79_02330</name>
    <name evidence="8" type="ORF">NCTC10926_02489</name>
</gene>
<evidence type="ECO:0000313" key="9">
    <source>
        <dbReference type="Proteomes" id="UP000254620"/>
    </source>
</evidence>
<comment type="similarity">
    <text evidence="2 5">Belongs to the TolB family.</text>
</comment>
<name>A0A0F5EWU9_AVIPA</name>
<keyword evidence="4 5" id="KW-0574">Periplasm</keyword>
<evidence type="ECO:0000259" key="6">
    <source>
        <dbReference type="Pfam" id="PF04052"/>
    </source>
</evidence>
<dbReference type="AlphaFoldDB" id="A0A0F5EWU9"/>
<accession>A0A0F5EWU9</accession>
<dbReference type="GO" id="GO:0017038">
    <property type="term" value="P:protein import"/>
    <property type="evidence" value="ECO:0007669"/>
    <property type="project" value="InterPro"/>
</dbReference>
<dbReference type="EMBL" id="UFSW01000002">
    <property type="protein sequence ID" value="SUV40448.1"/>
    <property type="molecule type" value="Genomic_DNA"/>
</dbReference>
<evidence type="ECO:0000256" key="4">
    <source>
        <dbReference type="ARBA" id="ARBA00022764"/>
    </source>
</evidence>
<feature type="signal peptide" evidence="5">
    <location>
        <begin position="1"/>
        <end position="24"/>
    </location>
</feature>
<dbReference type="SUPFAM" id="SSF69304">
    <property type="entry name" value="Tricorn protease N-terminal domain"/>
    <property type="match status" value="1"/>
</dbReference>
<dbReference type="Gene3D" id="3.40.50.10070">
    <property type="entry name" value="TolB, N-terminal domain"/>
    <property type="match status" value="1"/>
</dbReference>
<dbReference type="InterPro" id="IPR011042">
    <property type="entry name" value="6-blade_b-propeller_TolB-like"/>
</dbReference>
<evidence type="ECO:0000256" key="5">
    <source>
        <dbReference type="HAMAP-Rule" id="MF_00671"/>
    </source>
</evidence>
<dbReference type="eggNOG" id="COG0823">
    <property type="taxonomic scope" value="Bacteria"/>
</dbReference>
<dbReference type="Proteomes" id="UP000294229">
    <property type="component" value="Unassembled WGS sequence"/>
</dbReference>
<evidence type="ECO:0000256" key="3">
    <source>
        <dbReference type="ARBA" id="ARBA00022729"/>
    </source>
</evidence>
<dbReference type="EMBL" id="RQXS01000005">
    <property type="protein sequence ID" value="RZN60931.1"/>
    <property type="molecule type" value="Genomic_DNA"/>
</dbReference>
<comment type="subcellular location">
    <subcellularLocation>
        <location evidence="1 5">Periplasm</location>
    </subcellularLocation>
</comment>
<proteinExistence type="inferred from homology"/>
<dbReference type="InterPro" id="IPR011659">
    <property type="entry name" value="WD40"/>
</dbReference>
<dbReference type="PANTHER" id="PTHR36842">
    <property type="entry name" value="PROTEIN TOLB HOMOLOG"/>
    <property type="match status" value="1"/>
</dbReference>
<feature type="chain" id="PRO_5036520524" description="Tol-Pal system protein TolB" evidence="5">
    <location>
        <begin position="25"/>
        <end position="435"/>
    </location>
</feature>
<dbReference type="InterPro" id="IPR014167">
    <property type="entry name" value="Tol-Pal_TolB"/>
</dbReference>
<evidence type="ECO:0000313" key="8">
    <source>
        <dbReference type="EMBL" id="SUV40448.1"/>
    </source>
</evidence>
<evidence type="ECO:0000313" key="10">
    <source>
        <dbReference type="Proteomes" id="UP000294229"/>
    </source>
</evidence>
<dbReference type="Pfam" id="PF04052">
    <property type="entry name" value="TolB_N"/>
    <property type="match status" value="1"/>
</dbReference>
<dbReference type="InterPro" id="IPR007195">
    <property type="entry name" value="TolB_N"/>
</dbReference>
<dbReference type="Pfam" id="PF07676">
    <property type="entry name" value="PD40"/>
    <property type="match status" value="4"/>
</dbReference>